<evidence type="ECO:0000313" key="2">
    <source>
        <dbReference type="EMBL" id="MBB6560705.1"/>
    </source>
</evidence>
<dbReference type="EMBL" id="JACHLK010000006">
    <property type="protein sequence ID" value="MBB6560705.1"/>
    <property type="molecule type" value="Genomic_DNA"/>
</dbReference>
<dbReference type="Proteomes" id="UP000575083">
    <property type="component" value="Unassembled WGS sequence"/>
</dbReference>
<keyword evidence="3" id="KW-1185">Reference proteome</keyword>
<feature type="domain" description="N-acetyltransferase" evidence="1">
    <location>
        <begin position="7"/>
        <end position="199"/>
    </location>
</feature>
<dbReference type="Gene3D" id="3.40.630.30">
    <property type="match status" value="1"/>
</dbReference>
<dbReference type="SUPFAM" id="SSF55729">
    <property type="entry name" value="Acyl-CoA N-acyltransferases (Nat)"/>
    <property type="match status" value="1"/>
</dbReference>
<dbReference type="Pfam" id="PF00583">
    <property type="entry name" value="Acetyltransf_1"/>
    <property type="match status" value="1"/>
</dbReference>
<organism evidence="2 3">
    <name type="scientific">Acidovorax soli</name>
    <dbReference type="NCBI Taxonomy" id="592050"/>
    <lineage>
        <taxon>Bacteria</taxon>
        <taxon>Pseudomonadati</taxon>
        <taxon>Pseudomonadota</taxon>
        <taxon>Betaproteobacteria</taxon>
        <taxon>Burkholderiales</taxon>
        <taxon>Comamonadaceae</taxon>
        <taxon>Acidovorax</taxon>
    </lineage>
</organism>
<gene>
    <name evidence="2" type="ORF">HNP48_003381</name>
</gene>
<proteinExistence type="predicted"/>
<sequence length="232" mass="25582">MGNLSQASTRLLEAQDFDAWVALRDTVLDSLPNSDVYVREDDEENFFQAHMYPGGEVIGVFVEDALVAYAMLELPGEHEAHNLGQVIGLAPEQQGMVAHLSSCMVLPQWRGRQLQRALLSARLELALACGRPLCMAMVSLLNHRSRHNMLRQGLRVVWTGMIDGLQRHVAMIDLEQGMGFAAEGELLLPSLDYEALRAAALAGYACVGEVRAPDGAVSLRYARHLVHNRGPR</sequence>
<reference evidence="2 3" key="1">
    <citation type="submission" date="2020-08" db="EMBL/GenBank/DDBJ databases">
        <title>Functional genomics of gut bacteria from endangered species of beetles.</title>
        <authorList>
            <person name="Carlos-Shanley C."/>
        </authorList>
    </citation>
    <scope>NUCLEOTIDE SEQUENCE [LARGE SCALE GENOMIC DNA]</scope>
    <source>
        <strain evidence="2 3">S00198</strain>
    </source>
</reference>
<dbReference type="InterPro" id="IPR000182">
    <property type="entry name" value="GNAT_dom"/>
</dbReference>
<accession>A0A7X0PEW7</accession>
<keyword evidence="2" id="KW-0808">Transferase</keyword>
<dbReference type="RefSeq" id="WP_184859011.1">
    <property type="nucleotide sequence ID" value="NZ_JACHLK010000006.1"/>
</dbReference>
<dbReference type="GO" id="GO:0016747">
    <property type="term" value="F:acyltransferase activity, transferring groups other than amino-acyl groups"/>
    <property type="evidence" value="ECO:0007669"/>
    <property type="project" value="InterPro"/>
</dbReference>
<protein>
    <submittedName>
        <fullName evidence="2">GNAT superfamily N-acetyltransferase</fullName>
    </submittedName>
</protein>
<dbReference type="AlphaFoldDB" id="A0A7X0PEW7"/>
<evidence type="ECO:0000259" key="1">
    <source>
        <dbReference type="PROSITE" id="PS51186"/>
    </source>
</evidence>
<evidence type="ECO:0000313" key="3">
    <source>
        <dbReference type="Proteomes" id="UP000575083"/>
    </source>
</evidence>
<name>A0A7X0PEW7_9BURK</name>
<dbReference type="PROSITE" id="PS51186">
    <property type="entry name" value="GNAT"/>
    <property type="match status" value="1"/>
</dbReference>
<comment type="caution">
    <text evidence="2">The sequence shown here is derived from an EMBL/GenBank/DDBJ whole genome shotgun (WGS) entry which is preliminary data.</text>
</comment>
<dbReference type="InterPro" id="IPR016181">
    <property type="entry name" value="Acyl_CoA_acyltransferase"/>
</dbReference>